<protein>
    <submittedName>
        <fullName evidence="2">Sigma-70 family RNA polymerase sigma factor</fullName>
    </submittedName>
</protein>
<dbReference type="NCBIfam" id="TIGR03001">
    <property type="entry name" value="Sig-70_gmx1"/>
    <property type="match status" value="1"/>
</dbReference>
<dbReference type="InterPro" id="IPR014284">
    <property type="entry name" value="RNA_pol_sigma-70_dom"/>
</dbReference>
<dbReference type="Pfam" id="PF08281">
    <property type="entry name" value="Sigma70_r4_2"/>
    <property type="match status" value="1"/>
</dbReference>
<evidence type="ECO:0000313" key="2">
    <source>
        <dbReference type="EMBL" id="QSQ18960.1"/>
    </source>
</evidence>
<evidence type="ECO:0000313" key="3">
    <source>
        <dbReference type="Proteomes" id="UP000662747"/>
    </source>
</evidence>
<sequence length="279" mass="30935">MAKLGDAEALEQRLRARIEEARQRFPDVTADEVAFVGHMAERLSEEGDLDEALSSVEVADLWLSFACLCGHALALRELDSRLDVEVRAALRGLGARPELADEVKSVLGDKLLVGEEGAPKLASYTGLGPLSAWLRVAALRTGISLQRGVRREVQADERSLLEAMDPALDPESRLMRERHAELLRTALREAMASLSPRERNLLRLYYADGLKLDRLAVMHRVNASTISRWLARAREDVLERTRTELGAHLKLSASQVESVLGLARSLDVSLESLLRSRSE</sequence>
<feature type="domain" description="RNA polymerase sigma factor 70 region 4 type 2" evidence="1">
    <location>
        <begin position="185"/>
        <end position="235"/>
    </location>
</feature>
<dbReference type="InterPro" id="IPR013324">
    <property type="entry name" value="RNA_pol_sigma_r3/r4-like"/>
</dbReference>
<dbReference type="NCBIfam" id="TIGR02937">
    <property type="entry name" value="sigma70-ECF"/>
    <property type="match status" value="1"/>
</dbReference>
<dbReference type="InterPro" id="IPR011745">
    <property type="entry name" value="RNA_pol_sigma70_MYXXA"/>
</dbReference>
<accession>A0ABX7NJB7</accession>
<dbReference type="Proteomes" id="UP000662747">
    <property type="component" value="Chromosome"/>
</dbReference>
<dbReference type="InterPro" id="IPR013249">
    <property type="entry name" value="RNA_pol_sigma70_r4_t2"/>
</dbReference>
<reference evidence="2 3" key="1">
    <citation type="submission" date="2021-02" db="EMBL/GenBank/DDBJ databases">
        <title>De Novo genome assembly of isolated myxobacteria.</title>
        <authorList>
            <person name="Stevens D.C."/>
        </authorList>
    </citation>
    <scope>NUCLEOTIDE SEQUENCE [LARGE SCALE GENOMIC DNA]</scope>
    <source>
        <strain evidence="3">SCPEA02</strain>
    </source>
</reference>
<keyword evidence="3" id="KW-1185">Reference proteome</keyword>
<gene>
    <name evidence="2" type="ORF">JY651_26795</name>
</gene>
<name>A0ABX7NJB7_9BACT</name>
<organism evidence="2 3">
    <name type="scientific">Pyxidicoccus parkwayensis</name>
    <dbReference type="NCBI Taxonomy" id="2813578"/>
    <lineage>
        <taxon>Bacteria</taxon>
        <taxon>Pseudomonadati</taxon>
        <taxon>Myxococcota</taxon>
        <taxon>Myxococcia</taxon>
        <taxon>Myxococcales</taxon>
        <taxon>Cystobacterineae</taxon>
        <taxon>Myxococcaceae</taxon>
        <taxon>Pyxidicoccus</taxon>
    </lineage>
</organism>
<dbReference type="EMBL" id="CP071090">
    <property type="protein sequence ID" value="QSQ18960.1"/>
    <property type="molecule type" value="Genomic_DNA"/>
</dbReference>
<dbReference type="SUPFAM" id="SSF88659">
    <property type="entry name" value="Sigma3 and sigma4 domains of RNA polymerase sigma factors"/>
    <property type="match status" value="1"/>
</dbReference>
<evidence type="ECO:0000259" key="1">
    <source>
        <dbReference type="Pfam" id="PF08281"/>
    </source>
</evidence>
<dbReference type="RefSeq" id="WP_206720548.1">
    <property type="nucleotide sequence ID" value="NZ_CP071090.1"/>
</dbReference>
<dbReference type="Gene3D" id="1.20.140.160">
    <property type="match status" value="1"/>
</dbReference>
<proteinExistence type="predicted"/>